<reference evidence="6 7" key="1">
    <citation type="journal article" date="2023" name="Int. J. Syst. Evol. Microbiol.">
        <title>Winogradskyella bathintestinalis sp. nov., isolated from the intestine of the deep-sea loosejaw dragonfish, Malacosteus niger.</title>
        <authorList>
            <person name="Uniacke-Lowe S."/>
            <person name="Johnson C.N."/>
            <person name="Stanton C."/>
            <person name="Hill C."/>
            <person name="Ross P."/>
        </authorList>
    </citation>
    <scope>NUCLEOTIDE SEQUENCE [LARGE SCALE GENOMIC DNA]</scope>
    <source>
        <strain evidence="6 7">APC 3343</strain>
    </source>
</reference>
<dbReference type="Gene3D" id="1.20.1250.20">
    <property type="entry name" value="MFS general substrate transporter like domains"/>
    <property type="match status" value="2"/>
</dbReference>
<dbReference type="SUPFAM" id="SSF103473">
    <property type="entry name" value="MFS general substrate transporter"/>
    <property type="match status" value="1"/>
</dbReference>
<evidence type="ECO:0000256" key="3">
    <source>
        <dbReference type="ARBA" id="ARBA00023136"/>
    </source>
</evidence>
<evidence type="ECO:0000313" key="6">
    <source>
        <dbReference type="EMBL" id="MDN3492530.1"/>
    </source>
</evidence>
<feature type="transmembrane region" description="Helical" evidence="4">
    <location>
        <begin position="104"/>
        <end position="124"/>
    </location>
</feature>
<feature type="transmembrane region" description="Helical" evidence="4">
    <location>
        <begin position="51"/>
        <end position="72"/>
    </location>
</feature>
<organism evidence="6 7">
    <name type="scientific">Winogradskyella bathintestinalis</name>
    <dbReference type="NCBI Taxonomy" id="3035208"/>
    <lineage>
        <taxon>Bacteria</taxon>
        <taxon>Pseudomonadati</taxon>
        <taxon>Bacteroidota</taxon>
        <taxon>Flavobacteriia</taxon>
        <taxon>Flavobacteriales</taxon>
        <taxon>Flavobacteriaceae</taxon>
        <taxon>Winogradskyella</taxon>
    </lineage>
</organism>
<keyword evidence="7" id="KW-1185">Reference proteome</keyword>
<dbReference type="RefSeq" id="WP_290206222.1">
    <property type="nucleotide sequence ID" value="NZ_JASDDK010000002.1"/>
</dbReference>
<comment type="caution">
    <text evidence="6">The sequence shown here is derived from an EMBL/GenBank/DDBJ whole genome shotgun (WGS) entry which is preliminary data.</text>
</comment>
<feature type="transmembrane region" description="Helical" evidence="4">
    <location>
        <begin position="81"/>
        <end position="98"/>
    </location>
</feature>
<proteinExistence type="predicted"/>
<feature type="transmembrane region" description="Helical" evidence="4">
    <location>
        <begin position="248"/>
        <end position="272"/>
    </location>
</feature>
<dbReference type="Pfam" id="PF07690">
    <property type="entry name" value="MFS_1"/>
    <property type="match status" value="1"/>
</dbReference>
<protein>
    <submittedName>
        <fullName evidence="6">MFS transporter</fullName>
    </submittedName>
</protein>
<accession>A0ABT7ZU38</accession>
<feature type="domain" description="Major facilitator superfamily (MFS) profile" evidence="5">
    <location>
        <begin position="1"/>
        <end position="393"/>
    </location>
</feature>
<feature type="transmembrane region" description="Helical" evidence="4">
    <location>
        <begin position="309"/>
        <end position="331"/>
    </location>
</feature>
<dbReference type="PANTHER" id="PTHR23521:SF3">
    <property type="entry name" value="MFS TRANSPORTER"/>
    <property type="match status" value="1"/>
</dbReference>
<name>A0ABT7ZU38_9FLAO</name>
<sequence>MKTQTKSRTTKRVLPIIIFSQFCCTSIWFAGNSVIEDLIAVYNLNPQSLGYLSASVQFGFIVGTLIFAILTLSDRFSPSKIFFTCALLGAGFNLGMLYSHNTISTLLCFRFLTGFSLAGIYPVGMKIAADHFKKGLGKSVSFLVAALVLGTAFPHFIKSLGLNFDWKIVVWTTSIMALIGGLLIFMFVKNGPYQKLASKFEITKIIKIFKNNAFRAAAFGYFGHMWELYAFWTFLPVLLISYCTFHNIIINVYLLIFTIIASGAIACVLSGIGFKIYGIKKTAMVALCTSGLCCLLSPLFFIINSSILFIAFLIIWGMAVIADSPLFSTMVAQNSNSKSKGTALTIVNCIGFAITIVSIQLINLLIAVEISIQYVFLILAIGPAVGLIYLRKT</sequence>
<gene>
    <name evidence="6" type="ORF">QMA06_07345</name>
</gene>
<dbReference type="InterPro" id="IPR011701">
    <property type="entry name" value="MFS"/>
</dbReference>
<evidence type="ECO:0000256" key="1">
    <source>
        <dbReference type="ARBA" id="ARBA00022692"/>
    </source>
</evidence>
<dbReference type="PANTHER" id="PTHR23521">
    <property type="entry name" value="TRANSPORTER MFS SUPERFAMILY"/>
    <property type="match status" value="1"/>
</dbReference>
<feature type="transmembrane region" description="Helical" evidence="4">
    <location>
        <begin position="372"/>
        <end position="390"/>
    </location>
</feature>
<feature type="transmembrane region" description="Helical" evidence="4">
    <location>
        <begin position="343"/>
        <end position="366"/>
    </location>
</feature>
<feature type="transmembrane region" description="Helical" evidence="4">
    <location>
        <begin position="216"/>
        <end position="242"/>
    </location>
</feature>
<keyword evidence="1 4" id="KW-0812">Transmembrane</keyword>
<dbReference type="InterPro" id="IPR020846">
    <property type="entry name" value="MFS_dom"/>
</dbReference>
<feature type="transmembrane region" description="Helical" evidence="4">
    <location>
        <begin position="284"/>
        <end position="303"/>
    </location>
</feature>
<keyword evidence="3 4" id="KW-0472">Membrane</keyword>
<evidence type="ECO:0000313" key="7">
    <source>
        <dbReference type="Proteomes" id="UP001231197"/>
    </source>
</evidence>
<evidence type="ECO:0000256" key="4">
    <source>
        <dbReference type="SAM" id="Phobius"/>
    </source>
</evidence>
<feature type="transmembrane region" description="Helical" evidence="4">
    <location>
        <begin position="12"/>
        <end position="31"/>
    </location>
</feature>
<feature type="transmembrane region" description="Helical" evidence="4">
    <location>
        <begin position="168"/>
        <end position="188"/>
    </location>
</feature>
<evidence type="ECO:0000259" key="5">
    <source>
        <dbReference type="PROSITE" id="PS50850"/>
    </source>
</evidence>
<dbReference type="EMBL" id="JASDDK010000002">
    <property type="protein sequence ID" value="MDN3492530.1"/>
    <property type="molecule type" value="Genomic_DNA"/>
</dbReference>
<dbReference type="PROSITE" id="PS50850">
    <property type="entry name" value="MFS"/>
    <property type="match status" value="1"/>
</dbReference>
<evidence type="ECO:0000256" key="2">
    <source>
        <dbReference type="ARBA" id="ARBA00022989"/>
    </source>
</evidence>
<dbReference type="InterPro" id="IPR036259">
    <property type="entry name" value="MFS_trans_sf"/>
</dbReference>
<feature type="transmembrane region" description="Helical" evidence="4">
    <location>
        <begin position="136"/>
        <end position="156"/>
    </location>
</feature>
<dbReference type="Proteomes" id="UP001231197">
    <property type="component" value="Unassembled WGS sequence"/>
</dbReference>
<keyword evidence="2 4" id="KW-1133">Transmembrane helix</keyword>